<comment type="similarity">
    <text evidence="8">Belongs to the Vsr family.</text>
</comment>
<dbReference type="SMART" id="SM00478">
    <property type="entry name" value="ENDO3c"/>
    <property type="match status" value="1"/>
</dbReference>
<comment type="caution">
    <text evidence="12">The sequence shown here is derived from an EMBL/GenBank/DDBJ whole genome shotgun (WGS) entry which is preliminary data.</text>
</comment>
<protein>
    <recommendedName>
        <fullName evidence="2">DNA-3-methyladenine glycosylase II</fullName>
        <ecNumber evidence="2">3.2.2.21</ecNumber>
    </recommendedName>
</protein>
<sequence length="373" mass="41732">MSVTFRTSPEAMAALSASDKHLAPIIERLGPLEREMEPDLFRGIARNITAQQVSNAALATVWGRLQEACDGAVAPRTVLALGEEGLREVGLSGRKASYLLGVADEVASGRLDLDALAGLSDEDVVERLTQLKGIGRWTAEMLLLFSLGRPDVLAFDDLAIQRGMRMVHRHRTITPELFRRYARRDSPYGSTAALYYWAVAGGALPGLTDPGAPRAPKRRAPEASSEAVRHSMQGNKGKDTKPELLVRERLRACGLTGYRLQWKKAPGRPDIAWPGKKVAIFVNGCFWHRCPRCNPRMPRTHTEYWAEKFARNQERDARNVAALEAEGWTVHVVWECELKRDRREETFSTLLPSLAQELGREERFRIGEDIEPE</sequence>
<keyword evidence="13" id="KW-1185">Reference proteome</keyword>
<dbReference type="InterPro" id="IPR011335">
    <property type="entry name" value="Restrct_endonuc-II-like"/>
</dbReference>
<organism evidence="12 13">
    <name type="scientific">Kribbibacterium absianum</name>
    <dbReference type="NCBI Taxonomy" id="3044210"/>
    <lineage>
        <taxon>Bacteria</taxon>
        <taxon>Bacillati</taxon>
        <taxon>Actinomycetota</taxon>
        <taxon>Coriobacteriia</taxon>
        <taxon>Coriobacteriales</taxon>
        <taxon>Kribbibacteriaceae</taxon>
        <taxon>Kribbibacterium</taxon>
    </lineage>
</organism>
<dbReference type="SUPFAM" id="SSF52980">
    <property type="entry name" value="Restriction endonuclease-like"/>
    <property type="match status" value="1"/>
</dbReference>
<dbReference type="Gene3D" id="3.40.960.10">
    <property type="entry name" value="VSR Endonuclease"/>
    <property type="match status" value="1"/>
</dbReference>
<accession>A0ABT6ZKN8</accession>
<feature type="region of interest" description="Disordered" evidence="9">
    <location>
        <begin position="208"/>
        <end position="239"/>
    </location>
</feature>
<evidence type="ECO:0000313" key="13">
    <source>
        <dbReference type="Proteomes" id="UP001431693"/>
    </source>
</evidence>
<evidence type="ECO:0000256" key="3">
    <source>
        <dbReference type="ARBA" id="ARBA00022722"/>
    </source>
</evidence>
<dbReference type="InterPro" id="IPR051912">
    <property type="entry name" value="Alkylbase_DNA_Glycosylase/TA"/>
</dbReference>
<dbReference type="PANTHER" id="PTHR43003">
    <property type="entry name" value="DNA-3-METHYLADENINE GLYCOSYLASE"/>
    <property type="match status" value="1"/>
</dbReference>
<dbReference type="InterPro" id="IPR004603">
    <property type="entry name" value="DNA_mismatch_endonuc_vsr"/>
</dbReference>
<name>A0ABT6ZKN8_9ACTN</name>
<dbReference type="RefSeq" id="WP_283712741.1">
    <property type="nucleotide sequence ID" value="NZ_JASJEW010000002.1"/>
</dbReference>
<dbReference type="Proteomes" id="UP001431693">
    <property type="component" value="Unassembled WGS sequence"/>
</dbReference>
<evidence type="ECO:0000256" key="1">
    <source>
        <dbReference type="ARBA" id="ARBA00000086"/>
    </source>
</evidence>
<evidence type="ECO:0000313" key="12">
    <source>
        <dbReference type="EMBL" id="MDJ1129614.1"/>
    </source>
</evidence>
<evidence type="ECO:0000256" key="8">
    <source>
        <dbReference type="ARBA" id="ARBA00029466"/>
    </source>
</evidence>
<dbReference type="InterPro" id="IPR011257">
    <property type="entry name" value="DNA_glycosylase"/>
</dbReference>
<comment type="catalytic activity">
    <reaction evidence="1">
        <text>Hydrolysis of alkylated DNA, releasing 3-methyladenine, 3-methylguanine, 7-methylguanine and 7-methyladenine.</text>
        <dbReference type="EC" id="3.2.2.21"/>
    </reaction>
</comment>
<dbReference type="Pfam" id="PF00730">
    <property type="entry name" value="HhH-GPD"/>
    <property type="match status" value="1"/>
</dbReference>
<evidence type="ECO:0000256" key="6">
    <source>
        <dbReference type="ARBA" id="ARBA00022801"/>
    </source>
</evidence>
<keyword evidence="4 12" id="KW-0255">Endonuclease</keyword>
<dbReference type="Pfam" id="PF03852">
    <property type="entry name" value="Vsr"/>
    <property type="match status" value="1"/>
</dbReference>
<evidence type="ECO:0000259" key="10">
    <source>
        <dbReference type="SMART" id="SM00278"/>
    </source>
</evidence>
<dbReference type="CDD" id="cd00056">
    <property type="entry name" value="ENDO3c"/>
    <property type="match status" value="1"/>
</dbReference>
<dbReference type="NCBIfam" id="TIGR00632">
    <property type="entry name" value="vsr"/>
    <property type="match status" value="1"/>
</dbReference>
<dbReference type="EMBL" id="JASJEX010000003">
    <property type="protein sequence ID" value="MDJ1129614.1"/>
    <property type="molecule type" value="Genomic_DNA"/>
</dbReference>
<evidence type="ECO:0000256" key="9">
    <source>
        <dbReference type="SAM" id="MobiDB-lite"/>
    </source>
</evidence>
<proteinExistence type="inferred from homology"/>
<dbReference type="SMART" id="SM00278">
    <property type="entry name" value="HhH1"/>
    <property type="match status" value="1"/>
</dbReference>
<keyword evidence="5" id="KW-0227">DNA damage</keyword>
<dbReference type="InterPro" id="IPR003265">
    <property type="entry name" value="HhH-GPD_domain"/>
</dbReference>
<dbReference type="CDD" id="cd00221">
    <property type="entry name" value="Vsr"/>
    <property type="match status" value="1"/>
</dbReference>
<keyword evidence="6" id="KW-0378">Hydrolase</keyword>
<evidence type="ECO:0000256" key="7">
    <source>
        <dbReference type="ARBA" id="ARBA00023204"/>
    </source>
</evidence>
<gene>
    <name evidence="12" type="primary">vsr</name>
    <name evidence="12" type="ORF">QJ043_05905</name>
</gene>
<keyword evidence="3" id="KW-0540">Nuclease</keyword>
<reference evidence="12" key="1">
    <citation type="submission" date="2023-05" db="EMBL/GenBank/DDBJ databases">
        <title>[olsenella] sp. nov., isolated from a pig farm feces dump.</title>
        <authorList>
            <person name="Chang Y.-H."/>
        </authorList>
    </citation>
    <scope>NUCLEOTIDE SEQUENCE</scope>
    <source>
        <strain evidence="12">YH-ols2217</strain>
    </source>
</reference>
<dbReference type="Gene3D" id="1.10.1670.40">
    <property type="match status" value="1"/>
</dbReference>
<feature type="domain" description="Helix-hairpin-helix DNA-binding motif class 1" evidence="10">
    <location>
        <begin position="126"/>
        <end position="145"/>
    </location>
</feature>
<evidence type="ECO:0000256" key="4">
    <source>
        <dbReference type="ARBA" id="ARBA00022759"/>
    </source>
</evidence>
<dbReference type="GO" id="GO:0004519">
    <property type="term" value="F:endonuclease activity"/>
    <property type="evidence" value="ECO:0007669"/>
    <property type="project" value="UniProtKB-KW"/>
</dbReference>
<dbReference type="Gene3D" id="1.10.340.30">
    <property type="entry name" value="Hypothetical protein, domain 2"/>
    <property type="match status" value="1"/>
</dbReference>
<dbReference type="SUPFAM" id="SSF48150">
    <property type="entry name" value="DNA-glycosylase"/>
    <property type="match status" value="1"/>
</dbReference>
<feature type="domain" description="HhH-GPD" evidence="11">
    <location>
        <begin position="49"/>
        <end position="201"/>
    </location>
</feature>
<evidence type="ECO:0000259" key="11">
    <source>
        <dbReference type="SMART" id="SM00478"/>
    </source>
</evidence>
<dbReference type="PANTHER" id="PTHR43003:SF5">
    <property type="entry name" value="DNA-3-METHYLADENINE GLYCOSYLASE"/>
    <property type="match status" value="1"/>
</dbReference>
<evidence type="ECO:0000256" key="2">
    <source>
        <dbReference type="ARBA" id="ARBA00012000"/>
    </source>
</evidence>
<dbReference type="InterPro" id="IPR003583">
    <property type="entry name" value="Hlx-hairpin-Hlx_DNA-bd_motif"/>
</dbReference>
<evidence type="ECO:0000256" key="5">
    <source>
        <dbReference type="ARBA" id="ARBA00022763"/>
    </source>
</evidence>
<keyword evidence="7" id="KW-0234">DNA repair</keyword>
<dbReference type="EC" id="3.2.2.21" evidence="2"/>